<protein>
    <submittedName>
        <fullName evidence="2">Uncharacterized protein</fullName>
    </submittedName>
</protein>
<organism evidence="2 3">
    <name type="scientific">Portunus trituberculatus</name>
    <name type="common">Swimming crab</name>
    <name type="synonym">Neptunus trituberculatus</name>
    <dbReference type="NCBI Taxonomy" id="210409"/>
    <lineage>
        <taxon>Eukaryota</taxon>
        <taxon>Metazoa</taxon>
        <taxon>Ecdysozoa</taxon>
        <taxon>Arthropoda</taxon>
        <taxon>Crustacea</taxon>
        <taxon>Multicrustacea</taxon>
        <taxon>Malacostraca</taxon>
        <taxon>Eumalacostraca</taxon>
        <taxon>Eucarida</taxon>
        <taxon>Decapoda</taxon>
        <taxon>Pleocyemata</taxon>
        <taxon>Brachyura</taxon>
        <taxon>Eubrachyura</taxon>
        <taxon>Portunoidea</taxon>
        <taxon>Portunidae</taxon>
        <taxon>Portuninae</taxon>
        <taxon>Portunus</taxon>
    </lineage>
</organism>
<evidence type="ECO:0000256" key="1">
    <source>
        <dbReference type="SAM" id="MobiDB-lite"/>
    </source>
</evidence>
<gene>
    <name evidence="2" type="ORF">E2C01_041764</name>
</gene>
<dbReference type="Proteomes" id="UP000324222">
    <property type="component" value="Unassembled WGS sequence"/>
</dbReference>
<evidence type="ECO:0000313" key="2">
    <source>
        <dbReference type="EMBL" id="MPC48000.1"/>
    </source>
</evidence>
<proteinExistence type="predicted"/>
<keyword evidence="3" id="KW-1185">Reference proteome</keyword>
<accession>A0A5B7FK26</accession>
<feature type="region of interest" description="Disordered" evidence="1">
    <location>
        <begin position="1"/>
        <end position="43"/>
    </location>
</feature>
<comment type="caution">
    <text evidence="2">The sequence shown here is derived from an EMBL/GenBank/DDBJ whole genome shotgun (WGS) entry which is preliminary data.</text>
</comment>
<evidence type="ECO:0000313" key="3">
    <source>
        <dbReference type="Proteomes" id="UP000324222"/>
    </source>
</evidence>
<dbReference type="AlphaFoldDB" id="A0A5B7FK26"/>
<reference evidence="2 3" key="1">
    <citation type="submission" date="2019-05" db="EMBL/GenBank/DDBJ databases">
        <title>Another draft genome of Portunus trituberculatus and its Hox gene families provides insights of decapod evolution.</title>
        <authorList>
            <person name="Jeong J.-H."/>
            <person name="Song I."/>
            <person name="Kim S."/>
            <person name="Choi T."/>
            <person name="Kim D."/>
            <person name="Ryu S."/>
            <person name="Kim W."/>
        </authorList>
    </citation>
    <scope>NUCLEOTIDE SEQUENCE [LARGE SCALE GENOMIC DNA]</scope>
    <source>
        <tissue evidence="2">Muscle</tissue>
    </source>
</reference>
<name>A0A5B7FK26_PORTR</name>
<sequence length="63" mass="6893">MRPSKKLPEQETAVTGPCGGESSILLRPEDDVSQARGKGNHLLGRQWERELAAMDGVPRSHPD</sequence>
<dbReference type="EMBL" id="VSRR010008047">
    <property type="protein sequence ID" value="MPC48000.1"/>
    <property type="molecule type" value="Genomic_DNA"/>
</dbReference>